<feature type="binding site" evidence="4">
    <location>
        <position position="105"/>
    </location>
    <ligand>
        <name>pyridoxal 5'-phosphate</name>
        <dbReference type="ChEBI" id="CHEBI:597326"/>
    </ligand>
</feature>
<feature type="modified residue" description="N6-(pyridoxal phosphate)lysine" evidence="4">
    <location>
        <position position="244"/>
    </location>
</feature>
<evidence type="ECO:0000256" key="4">
    <source>
        <dbReference type="HAMAP-Rule" id="MF_03017"/>
    </source>
</evidence>
<dbReference type="Proteomes" id="UP000663851">
    <property type="component" value="Unassembled WGS sequence"/>
</dbReference>
<dbReference type="SUPFAM" id="SSF53383">
    <property type="entry name" value="PLP-dependent transferases"/>
    <property type="match status" value="1"/>
</dbReference>
<dbReference type="Pfam" id="PF22580">
    <property type="entry name" value="KYNU_C"/>
    <property type="match status" value="1"/>
</dbReference>
<keyword evidence="4 5" id="KW-0963">Cytoplasm</keyword>
<dbReference type="PIRSF" id="PIRSF038800">
    <property type="entry name" value="KYNU"/>
    <property type="match status" value="1"/>
</dbReference>
<feature type="binding site" evidence="4">
    <location>
        <position position="274"/>
    </location>
    <ligand>
        <name>pyridoxal 5'-phosphate</name>
        <dbReference type="ChEBI" id="CHEBI:597326"/>
    </ligand>
</feature>
<keyword evidence="2 4" id="KW-0378">Hydrolase</keyword>
<dbReference type="GO" id="GO:0030429">
    <property type="term" value="F:kynureninase activity"/>
    <property type="evidence" value="ECO:0007669"/>
    <property type="project" value="UniProtKB-UniRule"/>
</dbReference>
<dbReference type="FunFam" id="3.40.640.10:FF:000031">
    <property type="entry name" value="Kynureninase"/>
    <property type="match status" value="1"/>
</dbReference>
<comment type="function">
    <text evidence="4 5">Catalyzes the cleavage of L-kynurenine (L-Kyn) and L-3-hydroxykynurenine (L-3OHKyn) into anthranilic acid (AA) and 3-hydroxyanthranilic acid (3-OHAA), respectively.</text>
</comment>
<dbReference type="NCBIfam" id="TIGR01814">
    <property type="entry name" value="kynureninase"/>
    <property type="match status" value="1"/>
</dbReference>
<dbReference type="Proteomes" id="UP000663833">
    <property type="component" value="Unassembled WGS sequence"/>
</dbReference>
<dbReference type="InterPro" id="IPR015424">
    <property type="entry name" value="PyrdxlP-dep_Trfase"/>
</dbReference>
<dbReference type="AlphaFoldDB" id="A0A818BFB6"/>
<evidence type="ECO:0000259" key="6">
    <source>
        <dbReference type="Pfam" id="PF00266"/>
    </source>
</evidence>
<evidence type="ECO:0000313" key="8">
    <source>
        <dbReference type="EMBL" id="CAF4381484.1"/>
    </source>
</evidence>
<dbReference type="HAMAP" id="MF_01970">
    <property type="entry name" value="Kynureninase"/>
    <property type="match status" value="1"/>
</dbReference>
<dbReference type="GO" id="GO:0019441">
    <property type="term" value="P:L-tryptophan catabolic process to kynurenine"/>
    <property type="evidence" value="ECO:0007669"/>
    <property type="project" value="TreeGrafter"/>
</dbReference>
<dbReference type="Pfam" id="PF00266">
    <property type="entry name" value="Aminotran_5"/>
    <property type="match status" value="1"/>
</dbReference>
<evidence type="ECO:0000256" key="1">
    <source>
        <dbReference type="ARBA" id="ARBA00022642"/>
    </source>
</evidence>
<keyword evidence="3 4" id="KW-0663">Pyridoxal phosphate</keyword>
<dbReference type="GO" id="GO:0043420">
    <property type="term" value="P:anthranilate metabolic process"/>
    <property type="evidence" value="ECO:0007669"/>
    <property type="project" value="UniProtKB-UniRule"/>
</dbReference>
<evidence type="ECO:0000256" key="3">
    <source>
        <dbReference type="ARBA" id="ARBA00022898"/>
    </source>
</evidence>
<comment type="subcellular location">
    <subcellularLocation>
        <location evidence="4 5">Cytoplasm</location>
    </subcellularLocation>
</comment>
<evidence type="ECO:0000256" key="2">
    <source>
        <dbReference type="ARBA" id="ARBA00022801"/>
    </source>
</evidence>
<comment type="similarity">
    <text evidence="4 5">Belongs to the kynureninase family.</text>
</comment>
<dbReference type="GO" id="GO:0019805">
    <property type="term" value="P:quinolinate biosynthetic process"/>
    <property type="evidence" value="ECO:0007669"/>
    <property type="project" value="UniProtKB-UniRule"/>
</dbReference>
<dbReference type="GO" id="GO:0030170">
    <property type="term" value="F:pyridoxal phosphate binding"/>
    <property type="evidence" value="ECO:0007669"/>
    <property type="project" value="UniProtKB-UniRule"/>
</dbReference>
<comment type="cofactor">
    <cofactor evidence="4 5">
        <name>pyridoxal 5'-phosphate</name>
        <dbReference type="ChEBI" id="CHEBI:597326"/>
    </cofactor>
</comment>
<dbReference type="InterPro" id="IPR015422">
    <property type="entry name" value="PyrdxlP-dep_Trfase_small"/>
</dbReference>
<accession>A0A818BFB6</accession>
<dbReference type="GO" id="GO:0034354">
    <property type="term" value="P:'de novo' NAD+ biosynthetic process from L-tryptophan"/>
    <property type="evidence" value="ECO:0007669"/>
    <property type="project" value="UniProtKB-UniRule"/>
</dbReference>
<organism evidence="7 9">
    <name type="scientific">Rotaria socialis</name>
    <dbReference type="NCBI Taxonomy" id="392032"/>
    <lineage>
        <taxon>Eukaryota</taxon>
        <taxon>Metazoa</taxon>
        <taxon>Spiralia</taxon>
        <taxon>Gnathifera</taxon>
        <taxon>Rotifera</taxon>
        <taxon>Eurotatoria</taxon>
        <taxon>Bdelloidea</taxon>
        <taxon>Philodinida</taxon>
        <taxon>Philodinidae</taxon>
        <taxon>Rotaria</taxon>
    </lineage>
</organism>
<reference evidence="7" key="1">
    <citation type="submission" date="2021-02" db="EMBL/GenBank/DDBJ databases">
        <authorList>
            <person name="Nowell W R."/>
        </authorList>
    </citation>
    <scope>NUCLEOTIDE SEQUENCE</scope>
</reference>
<comment type="caution">
    <text evidence="7">The sequence shown here is derived from an EMBL/GenBank/DDBJ whole genome shotgun (WGS) entry which is preliminary data.</text>
</comment>
<dbReference type="EMBL" id="CAJOBO010001471">
    <property type="protein sequence ID" value="CAF4381484.1"/>
    <property type="molecule type" value="Genomic_DNA"/>
</dbReference>
<evidence type="ECO:0000313" key="7">
    <source>
        <dbReference type="EMBL" id="CAF3416010.1"/>
    </source>
</evidence>
<dbReference type="GO" id="GO:0097053">
    <property type="term" value="P:L-kynurenine catabolic process"/>
    <property type="evidence" value="ECO:0007669"/>
    <property type="project" value="UniProtKB-UniRule"/>
</dbReference>
<feature type="binding site" evidence="4">
    <location>
        <position position="243"/>
    </location>
    <ligand>
        <name>pyridoxal 5'-phosphate</name>
        <dbReference type="ChEBI" id="CHEBI:597326"/>
    </ligand>
</feature>
<dbReference type="Gene3D" id="3.40.640.10">
    <property type="entry name" value="Type I PLP-dependent aspartate aminotransferase-like (Major domain)"/>
    <property type="match status" value="1"/>
</dbReference>
<dbReference type="UniPathway" id="UPA00334">
    <property type="reaction ID" value="UER00455"/>
</dbReference>
<sequence length="460" mass="52659">MNFQNTLEFAQQLDQQDELSKYRNEFIFPQHKDKNVIYFTGNSLGLQPKSAKKYIDEVMNDWANMAVEGHFYSNKPWWDYHERFAEPLSKIVGAKPTEVTVMNTLTVNLHLMMVSFYRPTKTRYKIICEEKAFPSDQYMFQSQVKFHGFNPTDAIVEIKRREGEHNIRLEDILDTINKIGDELALVLIGGVNYYTGQVFDIETITKAGQNAGAKVGWDLAHAAGNIQLNLHDWKVDFACWCSYKYMNSGPGNASGVFVHEKHHNDSDLPRFAGWWGHNKERKFKMEPTFDPVHGADGWQISNLPILSLAPYLASVEMFASIGMDKLTQKRDTITAYLEFILHGIDREVVSSFEIITPSNPTERACQLSVFLHGEGRTLFDYLMSNGVVTDWREPNVIRLAPVPLYCSYEDMYRFGQILKQGIIDNEVSAWGGLSFLKKMLDSSGFLKLLSDVTQKQVKKA</sequence>
<feature type="binding site" evidence="4">
    <location>
        <position position="218"/>
    </location>
    <ligand>
        <name>pyridoxal 5'-phosphate</name>
        <dbReference type="ChEBI" id="CHEBI:597326"/>
    </ligand>
</feature>
<feature type="binding site" evidence="4">
    <location>
        <position position="302"/>
    </location>
    <ligand>
        <name>pyridoxal 5'-phosphate</name>
        <dbReference type="ChEBI" id="CHEBI:597326"/>
    </ligand>
</feature>
<keyword evidence="1 4" id="KW-0662">Pyridine nucleotide biosynthesis</keyword>
<comment type="pathway">
    <text evidence="4 5">Cofactor biosynthesis; NAD(+) biosynthesis; quinolinate from L-kynurenine: step 2/3.</text>
</comment>
<comment type="subunit">
    <text evidence="4 5">Homodimer.</text>
</comment>
<dbReference type="PANTHER" id="PTHR14084:SF0">
    <property type="entry name" value="KYNURENINASE"/>
    <property type="match status" value="1"/>
</dbReference>
<dbReference type="InterPro" id="IPR010111">
    <property type="entry name" value="Kynureninase"/>
</dbReference>
<evidence type="ECO:0000256" key="5">
    <source>
        <dbReference type="PIRNR" id="PIRNR038800"/>
    </source>
</evidence>
<dbReference type="InterPro" id="IPR015421">
    <property type="entry name" value="PyrdxlP-dep_Trfase_major"/>
</dbReference>
<comment type="caution">
    <text evidence="4">Lacks conserved residue(s) required for the propagation of feature annotation.</text>
</comment>
<dbReference type="UniPathway" id="UPA00253">
    <property type="reaction ID" value="UER00329"/>
</dbReference>
<gene>
    <name evidence="4" type="primary">KYNU</name>
    <name evidence="8" type="ORF">HFQ381_LOCUS18772</name>
    <name evidence="7" type="ORF">LUA448_LOCUS18973</name>
</gene>
<dbReference type="PANTHER" id="PTHR14084">
    <property type="entry name" value="KYNURENINASE"/>
    <property type="match status" value="1"/>
</dbReference>
<dbReference type="InterPro" id="IPR000192">
    <property type="entry name" value="Aminotrans_V_dom"/>
</dbReference>
<comment type="pathway">
    <text evidence="4 5">Amino-acid degradation; L-kynurenine degradation; L-alanine and anthranilate from L-kynurenine: step 1/1.</text>
</comment>
<dbReference type="EMBL" id="CAJNYD010002394">
    <property type="protein sequence ID" value="CAF3416010.1"/>
    <property type="molecule type" value="Genomic_DNA"/>
</dbReference>
<dbReference type="GO" id="GO:0005737">
    <property type="term" value="C:cytoplasm"/>
    <property type="evidence" value="ECO:0007669"/>
    <property type="project" value="UniProtKB-SubCell"/>
</dbReference>
<dbReference type="EC" id="3.7.1.3" evidence="4 5"/>
<proteinExistence type="inferred from homology"/>
<comment type="catalytic activity">
    <reaction evidence="4 5">
        <text>L-kynurenine + H2O = anthranilate + L-alanine + H(+)</text>
        <dbReference type="Rhea" id="RHEA:16813"/>
        <dbReference type="ChEBI" id="CHEBI:15377"/>
        <dbReference type="ChEBI" id="CHEBI:15378"/>
        <dbReference type="ChEBI" id="CHEBI:16567"/>
        <dbReference type="ChEBI" id="CHEBI:57959"/>
        <dbReference type="ChEBI" id="CHEBI:57972"/>
        <dbReference type="EC" id="3.7.1.3"/>
    </reaction>
</comment>
<protein>
    <recommendedName>
        <fullName evidence="4 5">Kynureninase</fullName>
        <ecNumber evidence="4 5">3.7.1.3</ecNumber>
    </recommendedName>
    <alternativeName>
        <fullName evidence="4">L-kynurenine hydrolase</fullName>
    </alternativeName>
</protein>
<comment type="catalytic activity">
    <reaction evidence="5">
        <text>3-hydroxy-L-kynurenine + H2O = 3-hydroxyanthranilate + L-alanine + H(+)</text>
        <dbReference type="Rhea" id="RHEA:25143"/>
        <dbReference type="ChEBI" id="CHEBI:15377"/>
        <dbReference type="ChEBI" id="CHEBI:15378"/>
        <dbReference type="ChEBI" id="CHEBI:36559"/>
        <dbReference type="ChEBI" id="CHEBI:57972"/>
        <dbReference type="ChEBI" id="CHEBI:58125"/>
        <dbReference type="EC" id="3.7.1.3"/>
    </reaction>
</comment>
<feature type="binding site" evidence="4">
    <location>
        <position position="221"/>
    </location>
    <ligand>
        <name>pyridoxal 5'-phosphate</name>
        <dbReference type="ChEBI" id="CHEBI:597326"/>
    </ligand>
</feature>
<dbReference type="Gene3D" id="3.90.1150.10">
    <property type="entry name" value="Aspartate Aminotransferase, domain 1"/>
    <property type="match status" value="1"/>
</dbReference>
<feature type="domain" description="Aminotransferase class V" evidence="6">
    <location>
        <begin position="55"/>
        <end position="251"/>
    </location>
</feature>
<feature type="binding site" evidence="4">
    <location>
        <begin position="133"/>
        <end position="136"/>
    </location>
    <ligand>
        <name>pyridoxal 5'-phosphate</name>
        <dbReference type="ChEBI" id="CHEBI:597326"/>
    </ligand>
</feature>
<feature type="binding site" evidence="4">
    <location>
        <position position="106"/>
    </location>
    <ligand>
        <name>pyridoxal 5'-phosphate</name>
        <dbReference type="ChEBI" id="CHEBI:597326"/>
    </ligand>
</feature>
<name>A0A818BFB6_9BILA</name>
<evidence type="ECO:0000313" key="9">
    <source>
        <dbReference type="Proteomes" id="UP000663833"/>
    </source>
</evidence>